<sequence>MPYAGVIDYIEALGLRTFGKEVEDPTVIVKRPKFNNEYVRRLYKIELLALWGLLLRDEGTTLDRDDPDLFDEELDDVLEEYGPRIWPKSASANRSHLRTPHPGSLYPKELVYPRDKKVLKQHLRSIILCKKDNSPNRDVDALINKKGEKRAWRITKSAPVTPKRGLDRKGSIGRVAQSAFAVLHRLPSSSDDLDLSSPPDTDTDDSVVGNRTRTKSLKKGINSKVHMHYPTQLRLYKTSPTSGGYVSLPAIVLTGNETSDECFTRICQQTESDCSWIMFQFPEDMSPIPRIRVDRGSRGSEALFQSVLDIFRAAPRFPGDLTRVVEVECGLDMLFDME</sequence>
<gene>
    <name evidence="1" type="ORF">BDR25DRAFT_341326</name>
</gene>
<protein>
    <submittedName>
        <fullName evidence="1">Uncharacterized protein</fullName>
    </submittedName>
</protein>
<reference evidence="1" key="1">
    <citation type="journal article" date="2020" name="Stud. Mycol.">
        <title>101 Dothideomycetes genomes: a test case for predicting lifestyles and emergence of pathogens.</title>
        <authorList>
            <person name="Haridas S."/>
            <person name="Albert R."/>
            <person name="Binder M."/>
            <person name="Bloem J."/>
            <person name="Labutti K."/>
            <person name="Salamov A."/>
            <person name="Andreopoulos B."/>
            <person name="Baker S."/>
            <person name="Barry K."/>
            <person name="Bills G."/>
            <person name="Bluhm B."/>
            <person name="Cannon C."/>
            <person name="Castanera R."/>
            <person name="Culley D."/>
            <person name="Daum C."/>
            <person name="Ezra D."/>
            <person name="Gonzalez J."/>
            <person name="Henrissat B."/>
            <person name="Kuo A."/>
            <person name="Liang C."/>
            <person name="Lipzen A."/>
            <person name="Lutzoni F."/>
            <person name="Magnuson J."/>
            <person name="Mondo S."/>
            <person name="Nolan M."/>
            <person name="Ohm R."/>
            <person name="Pangilinan J."/>
            <person name="Park H.-J."/>
            <person name="Ramirez L."/>
            <person name="Alfaro M."/>
            <person name="Sun H."/>
            <person name="Tritt A."/>
            <person name="Yoshinaga Y."/>
            <person name="Zwiers L.-H."/>
            <person name="Turgeon B."/>
            <person name="Goodwin S."/>
            <person name="Spatafora J."/>
            <person name="Crous P."/>
            <person name="Grigoriev I."/>
        </authorList>
    </citation>
    <scope>NUCLEOTIDE SEQUENCE</scope>
    <source>
        <strain evidence="1">ATCC 200398</strain>
    </source>
</reference>
<evidence type="ECO:0000313" key="1">
    <source>
        <dbReference type="EMBL" id="KAF2473176.1"/>
    </source>
</evidence>
<proteinExistence type="predicted"/>
<accession>A0ACB6R1W7</accession>
<organism evidence="1 2">
    <name type="scientific">Lindgomyces ingoldianus</name>
    <dbReference type="NCBI Taxonomy" id="673940"/>
    <lineage>
        <taxon>Eukaryota</taxon>
        <taxon>Fungi</taxon>
        <taxon>Dikarya</taxon>
        <taxon>Ascomycota</taxon>
        <taxon>Pezizomycotina</taxon>
        <taxon>Dothideomycetes</taxon>
        <taxon>Pleosporomycetidae</taxon>
        <taxon>Pleosporales</taxon>
        <taxon>Lindgomycetaceae</taxon>
        <taxon>Lindgomyces</taxon>
    </lineage>
</organism>
<evidence type="ECO:0000313" key="2">
    <source>
        <dbReference type="Proteomes" id="UP000799755"/>
    </source>
</evidence>
<name>A0ACB6R1W7_9PLEO</name>
<comment type="caution">
    <text evidence="1">The sequence shown here is derived from an EMBL/GenBank/DDBJ whole genome shotgun (WGS) entry which is preliminary data.</text>
</comment>
<keyword evidence="2" id="KW-1185">Reference proteome</keyword>
<dbReference type="Proteomes" id="UP000799755">
    <property type="component" value="Unassembled WGS sequence"/>
</dbReference>
<dbReference type="EMBL" id="MU003500">
    <property type="protein sequence ID" value="KAF2473176.1"/>
    <property type="molecule type" value="Genomic_DNA"/>
</dbReference>